<dbReference type="AlphaFoldDB" id="A0A4Y2GZA4"/>
<accession>A0A4Y2GZA4</accession>
<keyword evidence="2" id="KW-1185">Reference proteome</keyword>
<comment type="caution">
    <text evidence="1">The sequence shown here is derived from an EMBL/GenBank/DDBJ whole genome shotgun (WGS) entry which is preliminary data.</text>
</comment>
<name>A0A4Y2GZA4_ARAVE</name>
<sequence>MCQTQEDTNSATSGVSSLLLQEGPYPAKPCGANCMKEDCSHDDLLFLCLCPQHTSERECIGPENIAVGHQSNGTTYYLRMSLDLTSRTIPKGNDMARAEPTSRVRWRFRRSLPISRRNSTPFCAAFYRCNGYRRDIYG</sequence>
<reference evidence="1 2" key="1">
    <citation type="journal article" date="2019" name="Sci. Rep.">
        <title>Orb-weaving spider Araneus ventricosus genome elucidates the spidroin gene catalogue.</title>
        <authorList>
            <person name="Kono N."/>
            <person name="Nakamura H."/>
            <person name="Ohtoshi R."/>
            <person name="Moran D.A.P."/>
            <person name="Shinohara A."/>
            <person name="Yoshida Y."/>
            <person name="Fujiwara M."/>
            <person name="Mori M."/>
            <person name="Tomita M."/>
            <person name="Arakawa K."/>
        </authorList>
    </citation>
    <scope>NUCLEOTIDE SEQUENCE [LARGE SCALE GENOMIC DNA]</scope>
</reference>
<gene>
    <name evidence="1" type="ORF">AVEN_222821_1</name>
</gene>
<dbReference type="EMBL" id="BGPR01001620">
    <property type="protein sequence ID" value="GBM58056.1"/>
    <property type="molecule type" value="Genomic_DNA"/>
</dbReference>
<evidence type="ECO:0000313" key="1">
    <source>
        <dbReference type="EMBL" id="GBM58056.1"/>
    </source>
</evidence>
<dbReference type="Proteomes" id="UP000499080">
    <property type="component" value="Unassembled WGS sequence"/>
</dbReference>
<proteinExistence type="predicted"/>
<organism evidence="1 2">
    <name type="scientific">Araneus ventricosus</name>
    <name type="common">Orbweaver spider</name>
    <name type="synonym">Epeira ventricosa</name>
    <dbReference type="NCBI Taxonomy" id="182803"/>
    <lineage>
        <taxon>Eukaryota</taxon>
        <taxon>Metazoa</taxon>
        <taxon>Ecdysozoa</taxon>
        <taxon>Arthropoda</taxon>
        <taxon>Chelicerata</taxon>
        <taxon>Arachnida</taxon>
        <taxon>Araneae</taxon>
        <taxon>Araneomorphae</taxon>
        <taxon>Entelegynae</taxon>
        <taxon>Araneoidea</taxon>
        <taxon>Araneidae</taxon>
        <taxon>Araneus</taxon>
    </lineage>
</organism>
<protein>
    <submittedName>
        <fullName evidence="1">Uncharacterized protein</fullName>
    </submittedName>
</protein>
<evidence type="ECO:0000313" key="2">
    <source>
        <dbReference type="Proteomes" id="UP000499080"/>
    </source>
</evidence>